<dbReference type="AlphaFoldDB" id="A0A644VZB0"/>
<evidence type="ECO:0000313" key="1">
    <source>
        <dbReference type="EMBL" id="MPL96490.1"/>
    </source>
</evidence>
<dbReference type="Gene3D" id="3.30.450.20">
    <property type="entry name" value="PAS domain"/>
    <property type="match status" value="1"/>
</dbReference>
<protein>
    <recommendedName>
        <fullName evidence="2">PAS fold-4 domain-containing protein</fullName>
    </recommendedName>
</protein>
<reference evidence="1" key="1">
    <citation type="submission" date="2019-08" db="EMBL/GenBank/DDBJ databases">
        <authorList>
            <person name="Kucharzyk K."/>
            <person name="Murdoch R.W."/>
            <person name="Higgins S."/>
            <person name="Loffler F."/>
        </authorList>
    </citation>
    <scope>NUCLEOTIDE SEQUENCE</scope>
</reference>
<name>A0A644VZB0_9ZZZZ</name>
<comment type="caution">
    <text evidence="1">The sequence shown here is derived from an EMBL/GenBank/DDBJ whole genome shotgun (WGS) entry which is preliminary data.</text>
</comment>
<accession>A0A644VZB0</accession>
<proteinExistence type="predicted"/>
<sequence>MKVRHFDWAEELECAVTVCDSDGVVVYRNSKSAKTFEKYGELLGKNLRECHGEKSWEMIQRMLASGESNSYTIQKDGIKKLIHQTPWRVGGKIKGLVEFSIVLPPELPHFIR</sequence>
<dbReference type="EMBL" id="VSSQ01000512">
    <property type="protein sequence ID" value="MPL96490.1"/>
    <property type="molecule type" value="Genomic_DNA"/>
</dbReference>
<organism evidence="1">
    <name type="scientific">bioreactor metagenome</name>
    <dbReference type="NCBI Taxonomy" id="1076179"/>
    <lineage>
        <taxon>unclassified sequences</taxon>
        <taxon>metagenomes</taxon>
        <taxon>ecological metagenomes</taxon>
    </lineage>
</organism>
<gene>
    <name evidence="1" type="ORF">SDC9_42671</name>
</gene>
<evidence type="ECO:0008006" key="2">
    <source>
        <dbReference type="Google" id="ProtNLM"/>
    </source>
</evidence>
<dbReference type="SUPFAM" id="SSF55785">
    <property type="entry name" value="PYP-like sensor domain (PAS domain)"/>
    <property type="match status" value="1"/>
</dbReference>
<dbReference type="InterPro" id="IPR035965">
    <property type="entry name" value="PAS-like_dom_sf"/>
</dbReference>